<dbReference type="InterPro" id="IPR041656">
    <property type="entry name" value="TPR_5"/>
</dbReference>
<dbReference type="InterPro" id="IPR011990">
    <property type="entry name" value="TPR-like_helical_dom_sf"/>
</dbReference>
<sequence length="164" mass="17704">MDESWEYRVETFWNTSAGKNAAQLHAELAELLHGLDPQDPRVLFEIASLHDFLGEEEHAVKPYQQALAGGLPGQKREEALIQLASTLRNLGQCEQAIELLTQIPATSNLHADAQGFLALALLDAGRSTDAVRTALTALAPSTQLYGRALTAYAQDLSAPGAAQR</sequence>
<feature type="domain" description="Tetratrico peptide repeat group 5" evidence="1">
    <location>
        <begin position="41"/>
        <end position="156"/>
    </location>
</feature>
<accession>A0A6H0SJF6</accession>
<keyword evidence="3" id="KW-1185">Reference proteome</keyword>
<organism evidence="2 3">
    <name type="scientific">Glutamicibacter mishrai</name>
    <dbReference type="NCBI Taxonomy" id="1775880"/>
    <lineage>
        <taxon>Bacteria</taxon>
        <taxon>Bacillati</taxon>
        <taxon>Actinomycetota</taxon>
        <taxon>Actinomycetes</taxon>
        <taxon>Micrococcales</taxon>
        <taxon>Micrococcaceae</taxon>
        <taxon>Glutamicibacter</taxon>
    </lineage>
</organism>
<evidence type="ECO:0000313" key="2">
    <source>
        <dbReference type="EMBL" id="QIV87822.1"/>
    </source>
</evidence>
<dbReference type="Pfam" id="PF12688">
    <property type="entry name" value="TPR_5"/>
    <property type="match status" value="1"/>
</dbReference>
<evidence type="ECO:0000313" key="3">
    <source>
        <dbReference type="Proteomes" id="UP000502331"/>
    </source>
</evidence>
<name>A0A6H0SJF6_9MICC</name>
<dbReference type="Proteomes" id="UP000502331">
    <property type="component" value="Chromosome"/>
</dbReference>
<reference evidence="2 3" key="1">
    <citation type="submission" date="2018-09" db="EMBL/GenBank/DDBJ databases">
        <title>Glutamicibacter mishrai S5-52T (LMG 29155T = KCTC 39846T).</title>
        <authorList>
            <person name="Das S.K."/>
        </authorList>
    </citation>
    <scope>NUCLEOTIDE SEQUENCE [LARGE SCALE GENOMIC DNA]</scope>
    <source>
        <strain evidence="2 3">S5-52</strain>
    </source>
</reference>
<dbReference type="SUPFAM" id="SSF48452">
    <property type="entry name" value="TPR-like"/>
    <property type="match status" value="1"/>
</dbReference>
<dbReference type="RefSeq" id="WP_022874972.1">
    <property type="nucleotide sequence ID" value="NZ_CP032549.1"/>
</dbReference>
<evidence type="ECO:0000259" key="1">
    <source>
        <dbReference type="Pfam" id="PF12688"/>
    </source>
</evidence>
<dbReference type="AlphaFoldDB" id="A0A6H0SJF6"/>
<proteinExistence type="predicted"/>
<dbReference type="Gene3D" id="1.25.40.10">
    <property type="entry name" value="Tetratricopeptide repeat domain"/>
    <property type="match status" value="1"/>
</dbReference>
<protein>
    <submittedName>
        <fullName evidence="2">Tetratricopeptide repeat protein</fullName>
    </submittedName>
</protein>
<dbReference type="EMBL" id="CP032549">
    <property type="protein sequence ID" value="QIV87822.1"/>
    <property type="molecule type" value="Genomic_DNA"/>
</dbReference>
<gene>
    <name evidence="2" type="ORF">D3791_12325</name>
</gene>